<keyword evidence="5 6" id="KW-0238">DNA-binding</keyword>
<dbReference type="GO" id="GO:0006260">
    <property type="term" value="P:DNA replication"/>
    <property type="evidence" value="ECO:0007669"/>
    <property type="project" value="UniProtKB-UniRule"/>
</dbReference>
<evidence type="ECO:0000256" key="2">
    <source>
        <dbReference type="ARBA" id="ARBA00022705"/>
    </source>
</evidence>
<dbReference type="GO" id="GO:0003697">
    <property type="term" value="F:single-stranded DNA binding"/>
    <property type="evidence" value="ECO:0007669"/>
    <property type="project" value="UniProtKB-UniRule"/>
</dbReference>
<dbReference type="InterPro" id="IPR027417">
    <property type="entry name" value="P-loop_NTPase"/>
</dbReference>
<organism evidence="8 9">
    <name type="scientific">Candidatus Methylobacter favarea</name>
    <dbReference type="NCBI Taxonomy" id="2707345"/>
    <lineage>
        <taxon>Bacteria</taxon>
        <taxon>Pseudomonadati</taxon>
        <taxon>Pseudomonadota</taxon>
        <taxon>Gammaproteobacteria</taxon>
        <taxon>Methylococcales</taxon>
        <taxon>Methylococcaceae</taxon>
        <taxon>Methylobacter</taxon>
    </lineage>
</organism>
<dbReference type="GO" id="GO:0005524">
    <property type="term" value="F:ATP binding"/>
    <property type="evidence" value="ECO:0007669"/>
    <property type="project" value="UniProtKB-UniRule"/>
</dbReference>
<keyword evidence="3 6" id="KW-0547">Nucleotide-binding</keyword>
<name>A0A8S0WKK9_9GAMM</name>
<dbReference type="InterPro" id="IPR042174">
    <property type="entry name" value="RecF_2"/>
</dbReference>
<dbReference type="GO" id="GO:0006302">
    <property type="term" value="P:double-strand break repair"/>
    <property type="evidence" value="ECO:0007669"/>
    <property type="project" value="TreeGrafter"/>
</dbReference>
<protein>
    <recommendedName>
        <fullName evidence="6">DNA replication and repair protein RecF</fullName>
    </recommendedName>
</protein>
<dbReference type="GO" id="GO:0005737">
    <property type="term" value="C:cytoplasm"/>
    <property type="evidence" value="ECO:0007669"/>
    <property type="project" value="UniProtKB-SubCell"/>
</dbReference>
<dbReference type="EMBL" id="CADCXN010000088">
    <property type="protein sequence ID" value="CAA9892050.1"/>
    <property type="molecule type" value="Genomic_DNA"/>
</dbReference>
<keyword evidence="6" id="KW-0234">DNA repair</keyword>
<dbReference type="GO" id="GO:0000731">
    <property type="term" value="P:DNA synthesis involved in DNA repair"/>
    <property type="evidence" value="ECO:0007669"/>
    <property type="project" value="TreeGrafter"/>
</dbReference>
<evidence type="ECO:0000256" key="1">
    <source>
        <dbReference type="ARBA" id="ARBA00022490"/>
    </source>
</evidence>
<evidence type="ECO:0000256" key="3">
    <source>
        <dbReference type="ARBA" id="ARBA00022741"/>
    </source>
</evidence>
<reference evidence="8 9" key="1">
    <citation type="submission" date="2020-02" db="EMBL/GenBank/DDBJ databases">
        <authorList>
            <person name="Hogendoorn C."/>
        </authorList>
    </citation>
    <scope>NUCLEOTIDE SEQUENCE [LARGE SCALE GENOMIC DNA]</scope>
    <source>
        <strain evidence="8">METHB21</strain>
    </source>
</reference>
<dbReference type="InterPro" id="IPR001238">
    <property type="entry name" value="DNA-binding_RecF"/>
</dbReference>
<proteinExistence type="inferred from homology"/>
<feature type="domain" description="RecF/RecN/SMC N-terminal" evidence="7">
    <location>
        <begin position="3"/>
        <end position="356"/>
    </location>
</feature>
<dbReference type="Gene3D" id="3.40.50.300">
    <property type="entry name" value="P-loop containing nucleotide triphosphate hydrolases"/>
    <property type="match status" value="1"/>
</dbReference>
<dbReference type="SUPFAM" id="SSF52540">
    <property type="entry name" value="P-loop containing nucleoside triphosphate hydrolases"/>
    <property type="match status" value="1"/>
</dbReference>
<evidence type="ECO:0000313" key="8">
    <source>
        <dbReference type="EMBL" id="CAA9892050.1"/>
    </source>
</evidence>
<comment type="caution">
    <text evidence="8">The sequence shown here is derived from an EMBL/GenBank/DDBJ whole genome shotgun (WGS) entry which is preliminary data.</text>
</comment>
<accession>A0A8S0WKK9</accession>
<keyword evidence="6" id="KW-0227">DNA damage</keyword>
<keyword evidence="6" id="KW-0742">SOS response</keyword>
<dbReference type="AlphaFoldDB" id="A0A8S0WKK9"/>
<evidence type="ECO:0000256" key="4">
    <source>
        <dbReference type="ARBA" id="ARBA00022840"/>
    </source>
</evidence>
<keyword evidence="9" id="KW-1185">Reference proteome</keyword>
<dbReference type="HAMAP" id="MF_00365">
    <property type="entry name" value="RecF"/>
    <property type="match status" value="1"/>
</dbReference>
<comment type="subcellular location">
    <subcellularLocation>
        <location evidence="6">Cytoplasm</location>
    </subcellularLocation>
</comment>
<dbReference type="InterPro" id="IPR003395">
    <property type="entry name" value="RecF/RecN/SMC_N"/>
</dbReference>
<dbReference type="PANTHER" id="PTHR32182:SF0">
    <property type="entry name" value="DNA REPLICATION AND REPAIR PROTEIN RECF"/>
    <property type="match status" value="1"/>
</dbReference>
<dbReference type="RefSeq" id="WP_174626850.1">
    <property type="nucleotide sequence ID" value="NZ_CADCXN010000088.1"/>
</dbReference>
<comment type="function">
    <text evidence="6">The RecF protein is involved in DNA metabolism; it is required for DNA replication and normal SOS inducibility. RecF binds preferentially to single-stranded, linear DNA. It also seems to bind ATP.</text>
</comment>
<keyword evidence="2 6" id="KW-0235">DNA replication</keyword>
<evidence type="ECO:0000256" key="5">
    <source>
        <dbReference type="ARBA" id="ARBA00023125"/>
    </source>
</evidence>
<evidence type="ECO:0000256" key="6">
    <source>
        <dbReference type="HAMAP-Rule" id="MF_00365"/>
    </source>
</evidence>
<dbReference type="Gene3D" id="1.20.1050.90">
    <property type="entry name" value="RecF/RecN/SMC, N-terminal domain"/>
    <property type="match status" value="1"/>
</dbReference>
<evidence type="ECO:0000259" key="7">
    <source>
        <dbReference type="Pfam" id="PF02463"/>
    </source>
</evidence>
<sequence>MSLLRLNIYNVRNILNESIIPSPAINFIYGENASGKSSLLEAIYILGRAKSFRSAAIKPVINFAHDHIIVSAQAMQPNGNYLHLGIQMEEDSKNFCCHINHHPTQKKSDLAYALPLQLIHSKSYELLDAGPQGRREFLDWGVFNDEMQFLLVWRRFKKALLQRNSLLKTRQLDQINIWNKELVYYGQIVHDCRQRYLEKVKPVFIEIIKRFLTIEEVDLKLLSGWDSSKKFYDVLTENIEKDIRYGFTHSGPHRGDFQLMVNNKLAKDYVSRGQLKLLIISLKLAQVQLLAIENNNRGCILIDDFAAELDIINRAKLLHYLSEIQCQVFITAMEVAEFGDLSRIKNYKMFHMEHGTIKPL</sequence>
<feature type="binding site" evidence="6">
    <location>
        <begin position="30"/>
        <end position="37"/>
    </location>
    <ligand>
        <name>ATP</name>
        <dbReference type="ChEBI" id="CHEBI:30616"/>
    </ligand>
</feature>
<dbReference type="PANTHER" id="PTHR32182">
    <property type="entry name" value="DNA REPLICATION AND REPAIR PROTEIN RECF"/>
    <property type="match status" value="1"/>
</dbReference>
<dbReference type="GO" id="GO:0009432">
    <property type="term" value="P:SOS response"/>
    <property type="evidence" value="ECO:0007669"/>
    <property type="project" value="UniProtKB-UniRule"/>
</dbReference>
<gene>
    <name evidence="6 8" type="primary">recF</name>
    <name evidence="8" type="ORF">METHB2_570013</name>
</gene>
<evidence type="ECO:0000313" key="9">
    <source>
        <dbReference type="Proteomes" id="UP000494216"/>
    </source>
</evidence>
<keyword evidence="4 6" id="KW-0067">ATP-binding</keyword>
<keyword evidence="1 6" id="KW-0963">Cytoplasm</keyword>
<dbReference type="Pfam" id="PF02463">
    <property type="entry name" value="SMC_N"/>
    <property type="match status" value="1"/>
</dbReference>
<dbReference type="Proteomes" id="UP000494216">
    <property type="component" value="Unassembled WGS sequence"/>
</dbReference>
<dbReference type="NCBIfam" id="TIGR00611">
    <property type="entry name" value="recf"/>
    <property type="match status" value="1"/>
</dbReference>
<comment type="similarity">
    <text evidence="6">Belongs to the RecF family.</text>
</comment>